<dbReference type="OMA" id="GNEHRYQ"/>
<dbReference type="EMBL" id="DS231635">
    <property type="protein sequence ID" value="EDU45997.1"/>
    <property type="molecule type" value="Genomic_DNA"/>
</dbReference>
<dbReference type="PANTHER" id="PTHR46206">
    <property type="entry name" value="CYTOCHROME P450"/>
    <property type="match status" value="1"/>
</dbReference>
<dbReference type="InterPro" id="IPR036396">
    <property type="entry name" value="Cyt_P450_sf"/>
</dbReference>
<dbReference type="PANTHER" id="PTHR46206:SF2">
    <property type="entry name" value="CYTOCHROME P450 MONOOXYGENASE AUSG-RELATED"/>
    <property type="match status" value="1"/>
</dbReference>
<dbReference type="SUPFAM" id="SSF48264">
    <property type="entry name" value="Cytochrome P450"/>
    <property type="match status" value="1"/>
</dbReference>
<evidence type="ECO:0000256" key="1">
    <source>
        <dbReference type="ARBA" id="ARBA00001971"/>
    </source>
</evidence>
<keyword evidence="11" id="KW-1133">Transmembrane helix</keyword>
<evidence type="ECO:0000256" key="2">
    <source>
        <dbReference type="ARBA" id="ARBA00004685"/>
    </source>
</evidence>
<dbReference type="PRINTS" id="PR00465">
    <property type="entry name" value="EP450IV"/>
</dbReference>
<dbReference type="GO" id="GO:0016705">
    <property type="term" value="F:oxidoreductase activity, acting on paired donors, with incorporation or reduction of molecular oxygen"/>
    <property type="evidence" value="ECO:0007669"/>
    <property type="project" value="InterPro"/>
</dbReference>
<organism evidence="12 13">
    <name type="scientific">Pyrenophora tritici-repentis (strain Pt-1C-BFP)</name>
    <name type="common">Wheat tan spot fungus</name>
    <name type="synonym">Drechslera tritici-repentis</name>
    <dbReference type="NCBI Taxonomy" id="426418"/>
    <lineage>
        <taxon>Eukaryota</taxon>
        <taxon>Fungi</taxon>
        <taxon>Dikarya</taxon>
        <taxon>Ascomycota</taxon>
        <taxon>Pezizomycotina</taxon>
        <taxon>Dothideomycetes</taxon>
        <taxon>Pleosporomycetidae</taxon>
        <taxon>Pleosporales</taxon>
        <taxon>Pleosporineae</taxon>
        <taxon>Pleosporaceae</taxon>
        <taxon>Pyrenophora</taxon>
    </lineage>
</organism>
<keyword evidence="4 9" id="KW-0349">Heme</keyword>
<dbReference type="InterPro" id="IPR002403">
    <property type="entry name" value="Cyt_P450_E_grp-IV"/>
</dbReference>
<name>B2WPD1_PYRTR</name>
<evidence type="ECO:0000256" key="6">
    <source>
        <dbReference type="ARBA" id="ARBA00023002"/>
    </source>
</evidence>
<evidence type="ECO:0000256" key="9">
    <source>
        <dbReference type="PIRSR" id="PIRSR602403-1"/>
    </source>
</evidence>
<keyword evidence="8 10" id="KW-0503">Monooxygenase</keyword>
<dbReference type="OrthoDB" id="1844152at2759"/>
<evidence type="ECO:0000256" key="4">
    <source>
        <dbReference type="ARBA" id="ARBA00022617"/>
    </source>
</evidence>
<comment type="similarity">
    <text evidence="3 10">Belongs to the cytochrome P450 family.</text>
</comment>
<feature type="binding site" description="axial binding residue" evidence="9">
    <location>
        <position position="399"/>
    </location>
    <ligand>
        <name>heme</name>
        <dbReference type="ChEBI" id="CHEBI:30413"/>
    </ligand>
    <ligandPart>
        <name>Fe</name>
        <dbReference type="ChEBI" id="CHEBI:18248"/>
    </ligandPart>
</feature>
<dbReference type="GO" id="GO:0020037">
    <property type="term" value="F:heme binding"/>
    <property type="evidence" value="ECO:0007669"/>
    <property type="project" value="InterPro"/>
</dbReference>
<protein>
    <submittedName>
        <fullName evidence="12">Ent-kaurene oxidase</fullName>
    </submittedName>
</protein>
<dbReference type="CDD" id="cd11041">
    <property type="entry name" value="CYP503A1-like"/>
    <property type="match status" value="1"/>
</dbReference>
<reference evidence="13" key="1">
    <citation type="journal article" date="2013" name="G3 (Bethesda)">
        <title>Comparative genomics of a plant-pathogenic fungus, Pyrenophora tritici-repentis, reveals transduplication and the impact of repeat elements on pathogenicity and population divergence.</title>
        <authorList>
            <person name="Manning V.A."/>
            <person name="Pandelova I."/>
            <person name="Dhillon B."/>
            <person name="Wilhelm L.J."/>
            <person name="Goodwin S.B."/>
            <person name="Berlin A.M."/>
            <person name="Figueroa M."/>
            <person name="Freitag M."/>
            <person name="Hane J.K."/>
            <person name="Henrissat B."/>
            <person name="Holman W.H."/>
            <person name="Kodira C.D."/>
            <person name="Martin J."/>
            <person name="Oliver R.P."/>
            <person name="Robbertse B."/>
            <person name="Schackwitz W."/>
            <person name="Schwartz D.C."/>
            <person name="Spatafora J.W."/>
            <person name="Turgeon B.G."/>
            <person name="Yandava C."/>
            <person name="Young S."/>
            <person name="Zhou S."/>
            <person name="Zeng Q."/>
            <person name="Grigoriev I.V."/>
            <person name="Ma L.-J."/>
            <person name="Ciuffetti L.M."/>
        </authorList>
    </citation>
    <scope>NUCLEOTIDE SEQUENCE [LARGE SCALE GENOMIC DNA]</scope>
    <source>
        <strain evidence="13">Pt-1C-BFP</strain>
    </source>
</reference>
<dbReference type="Proteomes" id="UP000001471">
    <property type="component" value="Unassembled WGS sequence"/>
</dbReference>
<evidence type="ECO:0000256" key="5">
    <source>
        <dbReference type="ARBA" id="ARBA00022723"/>
    </source>
</evidence>
<keyword evidence="5 9" id="KW-0479">Metal-binding</keyword>
<dbReference type="GO" id="GO:0004497">
    <property type="term" value="F:monooxygenase activity"/>
    <property type="evidence" value="ECO:0007669"/>
    <property type="project" value="UniProtKB-KW"/>
</dbReference>
<dbReference type="Pfam" id="PF00067">
    <property type="entry name" value="p450"/>
    <property type="match status" value="1"/>
</dbReference>
<dbReference type="HOGENOM" id="CLU_022195_0_3_1"/>
<feature type="transmembrane region" description="Helical" evidence="11">
    <location>
        <begin position="6"/>
        <end position="26"/>
    </location>
</feature>
<evidence type="ECO:0000256" key="7">
    <source>
        <dbReference type="ARBA" id="ARBA00023004"/>
    </source>
</evidence>
<dbReference type="STRING" id="426418.B2WPD1"/>
<evidence type="ECO:0000256" key="11">
    <source>
        <dbReference type="SAM" id="Phobius"/>
    </source>
</evidence>
<evidence type="ECO:0000256" key="8">
    <source>
        <dbReference type="ARBA" id="ARBA00023033"/>
    </source>
</evidence>
<dbReference type="GO" id="GO:0005506">
    <property type="term" value="F:iron ion binding"/>
    <property type="evidence" value="ECO:0007669"/>
    <property type="project" value="InterPro"/>
</dbReference>
<evidence type="ECO:0000313" key="13">
    <source>
        <dbReference type="Proteomes" id="UP000001471"/>
    </source>
</evidence>
<evidence type="ECO:0000256" key="3">
    <source>
        <dbReference type="ARBA" id="ARBA00010617"/>
    </source>
</evidence>
<keyword evidence="7 9" id="KW-0408">Iron</keyword>
<gene>
    <name evidence="12" type="ORF">PTRG_11841</name>
</gene>
<comment type="pathway">
    <text evidence="2">Mycotoxin biosynthesis.</text>
</comment>
<dbReference type="InterPro" id="IPR017972">
    <property type="entry name" value="Cyt_P450_CS"/>
</dbReference>
<dbReference type="GeneID" id="6350159"/>
<comment type="cofactor">
    <cofactor evidence="1 9">
        <name>heme</name>
        <dbReference type="ChEBI" id="CHEBI:30413"/>
    </cofactor>
</comment>
<dbReference type="KEGG" id="ptrr:6350159"/>
<dbReference type="Gene3D" id="1.10.630.10">
    <property type="entry name" value="Cytochrome P450"/>
    <property type="match status" value="1"/>
</dbReference>
<keyword evidence="11" id="KW-0812">Transmembrane</keyword>
<dbReference type="PROSITE" id="PS00086">
    <property type="entry name" value="CYTOCHROME_P450"/>
    <property type="match status" value="1"/>
</dbReference>
<proteinExistence type="inferred from homology"/>
<keyword evidence="11" id="KW-0472">Membrane</keyword>
<evidence type="ECO:0000313" key="12">
    <source>
        <dbReference type="EMBL" id="EDU45997.1"/>
    </source>
</evidence>
<dbReference type="InterPro" id="IPR001128">
    <property type="entry name" value="Cyt_P450"/>
</dbReference>
<evidence type="ECO:0000256" key="10">
    <source>
        <dbReference type="RuleBase" id="RU000461"/>
    </source>
</evidence>
<keyword evidence="6 10" id="KW-0560">Oxidoreductase</keyword>
<dbReference type="AlphaFoldDB" id="B2WPD1"/>
<accession>B2WPD1</accession>
<sequence>MDCEMPIIYQVLFYSSSLVVALLWFVRRYGDDRPYYGIPVVGTQENDTGTWDAKKRFLTDANAVIAAGLKQHSGPFQIFANTGPKIIVPPTMVEEISSDPRLTFLGFIKKDLFYDYPGFEAFHAVVQDGILLDTVRKKISNSLVAVTEIVSDEAGAALPDLFAHTKVAHAVEVFRAARALRIWPTFLQPIVHWFLQETSQLRRTKRHALHIMGDHLKATGGLLSQSDAWAWLKHEAGERPYDIVNAQLGLSIAAINTTAGFLTNVLYDLCAYSEYMDRLREEIDRVLGDGSIEKSKLVKLQLMDSFLKESQRLHPMALITMNRRAEENLVLSDGTEIPKGALLAVPTTMMQSDSTYQEAHVFKGDRFLRLKEATGDEKKHLLVTTSSEHIGFGHGLHACPGRFFVATEIKVLLIHLLRDYDWRFATAQDDRPANLCIGAENIPDPGVKIEFRYRKLITSPVVLQG</sequence>
<dbReference type="InParanoid" id="B2WPD1"/>
<dbReference type="eggNOG" id="KOG0158">
    <property type="taxonomic scope" value="Eukaryota"/>
</dbReference>